<organism evidence="2 4">
    <name type="scientific">Leuconostoc gasicomitatum</name>
    <dbReference type="NCBI Taxonomy" id="115778"/>
    <lineage>
        <taxon>Bacteria</taxon>
        <taxon>Bacillati</taxon>
        <taxon>Bacillota</taxon>
        <taxon>Bacilli</taxon>
        <taxon>Lactobacillales</taxon>
        <taxon>Lactobacillaceae</taxon>
        <taxon>Leuconostoc</taxon>
        <taxon>Leuconostoc gelidum group</taxon>
    </lineage>
</organism>
<dbReference type="Proteomes" id="UP000199271">
    <property type="component" value="Unassembled WGS sequence"/>
</dbReference>
<accession>A0A9Q3XTE3</accession>
<proteinExistence type="predicted"/>
<evidence type="ECO:0000313" key="3">
    <source>
        <dbReference type="Proteomes" id="UP000199271"/>
    </source>
</evidence>
<comment type="caution">
    <text evidence="2">The sequence shown here is derived from an EMBL/GenBank/DDBJ whole genome shotgun (WGS) entry which is preliminary data.</text>
</comment>
<dbReference type="AlphaFoldDB" id="A0A9Q3XTE3"/>
<dbReference type="EMBL" id="JAHBFI010000017">
    <property type="protein sequence ID" value="MBZ5962849.1"/>
    <property type="molecule type" value="Genomic_DNA"/>
</dbReference>
<evidence type="ECO:0000313" key="2">
    <source>
        <dbReference type="EMBL" id="MBZ5962849.1"/>
    </source>
</evidence>
<reference evidence="1 3" key="1">
    <citation type="submission" date="2015-12" db="EMBL/GenBank/DDBJ databases">
        <authorList>
            <person name="Andreevskaya M."/>
        </authorList>
    </citation>
    <scope>NUCLEOTIDE SEQUENCE [LARGE SCALE GENOMIC DNA]</scope>
    <source>
        <strain evidence="1 3">C122c</strain>
    </source>
</reference>
<gene>
    <name evidence="1" type="ORF">C122C_0849</name>
    <name evidence="2" type="ORF">KIJ12_06780</name>
</gene>
<dbReference type="EMBL" id="FBSY01000007">
    <property type="protein sequence ID" value="CUW10819.1"/>
    <property type="molecule type" value="Genomic_DNA"/>
</dbReference>
<keyword evidence="3" id="KW-1185">Reference proteome</keyword>
<dbReference type="OMA" id="DMRFKRA"/>
<dbReference type="RefSeq" id="WP_010387097.1">
    <property type="nucleotide sequence ID" value="NZ_BPKT01000006.1"/>
</dbReference>
<name>A0A9Q3XTE3_9LACO</name>
<protein>
    <submittedName>
        <fullName evidence="2">Uncharacterized protein</fullName>
    </submittedName>
</protein>
<evidence type="ECO:0000313" key="1">
    <source>
        <dbReference type="EMBL" id="CUW10819.1"/>
    </source>
</evidence>
<dbReference type="Proteomes" id="UP000752647">
    <property type="component" value="Unassembled WGS sequence"/>
</dbReference>
<dbReference type="GeneID" id="34301053"/>
<evidence type="ECO:0000313" key="4">
    <source>
        <dbReference type="Proteomes" id="UP000752647"/>
    </source>
</evidence>
<sequence>MNDKLQPNDLRSFINKDMRFKRAEAVLKDEWESLLLPEGWGVNMMTLSDITFARHLNQVKAVPTTIDLVTFAGVKKFIRNNSSRLSPDVVKLLEEPFL</sequence>
<reference evidence="2" key="2">
    <citation type="submission" date="2021-05" db="EMBL/GenBank/DDBJ databases">
        <title>Pangenome of Leuconostoc gelidum warrants species status for Leuconostoc gelidum subsp. gasicomitatum.</title>
        <authorList>
            <person name="Johansson P."/>
            <person name="Sade E."/>
            <person name="Hultman J."/>
            <person name="Auvinen P."/>
            <person name="Bjorkroth J."/>
        </authorList>
    </citation>
    <scope>NUCLEOTIDE SEQUENCE</scope>
    <source>
        <strain evidence="2">A.21.4</strain>
    </source>
</reference>